<proteinExistence type="inferred from homology"/>
<dbReference type="SUPFAM" id="SSF53474">
    <property type="entry name" value="alpha/beta-Hydrolases"/>
    <property type="match status" value="1"/>
</dbReference>
<keyword evidence="2" id="KW-0378">Hydrolase</keyword>
<evidence type="ECO:0000313" key="5">
    <source>
        <dbReference type="EMBL" id="AJI78260.1"/>
    </source>
</evidence>
<dbReference type="RefSeq" id="WP_042529725.1">
    <property type="nucleotide sequence ID" value="NZ_CP010827.1"/>
</dbReference>
<evidence type="ECO:0000313" key="6">
    <source>
        <dbReference type="Proteomes" id="UP000031890"/>
    </source>
</evidence>
<protein>
    <submittedName>
        <fullName evidence="5">Esterase/lipase</fullName>
    </submittedName>
</protein>
<dbReference type="InterPro" id="IPR013094">
    <property type="entry name" value="AB_hydrolase_3"/>
</dbReference>
<dbReference type="Proteomes" id="UP000031890">
    <property type="component" value="Chromosome"/>
</dbReference>
<reference evidence="5 6" key="1">
    <citation type="journal article" date="2015" name="Genome Announc.">
        <title>Complete Genome Sequence and Annotation of Corynebacterium singulare DSM 44357, Isolated from a Human Semen Specimen.</title>
        <authorList>
            <person name="Merten M."/>
            <person name="Brinkrolf K."/>
            <person name="Albersmeier A."/>
            <person name="Kutter Y."/>
            <person name="Ruckert C."/>
            <person name="Tauch A."/>
        </authorList>
    </citation>
    <scope>NUCLEOTIDE SEQUENCE [LARGE SCALE GENOMIC DNA]</scope>
    <source>
        <strain evidence="5">IBS B52218</strain>
    </source>
</reference>
<dbReference type="InterPro" id="IPR029058">
    <property type="entry name" value="AB_hydrolase_fold"/>
</dbReference>
<comment type="similarity">
    <text evidence="1">Belongs to the 'GDXG' lipolytic enzyme family.</text>
</comment>
<name>A0A0B6F1D2_9CORY</name>
<dbReference type="PANTHER" id="PTHR48081:SF8">
    <property type="entry name" value="ALPHA_BETA HYDROLASE FOLD-3 DOMAIN-CONTAINING PROTEIN-RELATED"/>
    <property type="match status" value="1"/>
</dbReference>
<dbReference type="OrthoDB" id="3181909at2"/>
<sequence length="326" mass="35638">MHTLHDDFSGRPVAEDAWKALKPFRDNGAKSFDNFPIPQVRENYVASAKANPLHEDTEPATTDFQVDEFQVRLYDPRPESERGQETPAVLYMHGGGWLMGNLETHNSSVRRLAVLTGLPVVAVDYRLAPEHTYPAAIDDCRAAYRWLSNPEAEHGLTVTSIAVAGDSAGGQLAATLANEFTGSEDTAKLSAQVLLYPITDCSRERTENGASYKRLEEGFPLTANTMRWFIDTFVTEESQRTATDLSPLLLDELPEGLPPALVITVDNDPLADEGIEYAGKLAKAGVDVTHKHLVGYHHGLFTSAAIIDRGEEELATVAEFITAATS</sequence>
<evidence type="ECO:0000256" key="3">
    <source>
        <dbReference type="PROSITE-ProRule" id="PRU10038"/>
    </source>
</evidence>
<evidence type="ECO:0000259" key="4">
    <source>
        <dbReference type="Pfam" id="PF07859"/>
    </source>
</evidence>
<dbReference type="AlphaFoldDB" id="A0A0B6F1D2"/>
<organism evidence="5 6">
    <name type="scientific">Corynebacterium singulare</name>
    <dbReference type="NCBI Taxonomy" id="161899"/>
    <lineage>
        <taxon>Bacteria</taxon>
        <taxon>Bacillati</taxon>
        <taxon>Actinomycetota</taxon>
        <taxon>Actinomycetes</taxon>
        <taxon>Mycobacteriales</taxon>
        <taxon>Corynebacteriaceae</taxon>
        <taxon>Corynebacterium</taxon>
    </lineage>
</organism>
<dbReference type="Pfam" id="PF07859">
    <property type="entry name" value="Abhydrolase_3"/>
    <property type="match status" value="1"/>
</dbReference>
<feature type="domain" description="Alpha/beta hydrolase fold-3" evidence="4">
    <location>
        <begin position="89"/>
        <end position="301"/>
    </location>
</feature>
<evidence type="ECO:0000256" key="1">
    <source>
        <dbReference type="ARBA" id="ARBA00010515"/>
    </source>
</evidence>
<evidence type="ECO:0000256" key="2">
    <source>
        <dbReference type="ARBA" id="ARBA00022801"/>
    </source>
</evidence>
<feature type="active site" evidence="3">
    <location>
        <position position="167"/>
    </location>
</feature>
<dbReference type="PANTHER" id="PTHR48081">
    <property type="entry name" value="AB HYDROLASE SUPERFAMILY PROTEIN C4A8.06C"/>
    <property type="match status" value="1"/>
</dbReference>
<gene>
    <name evidence="5" type="primary">lipN</name>
    <name evidence="5" type="ORF">CSING_03565</name>
</gene>
<dbReference type="KEGG" id="csx:CSING_03565"/>
<dbReference type="InterPro" id="IPR033140">
    <property type="entry name" value="Lipase_GDXG_put_SER_AS"/>
</dbReference>
<dbReference type="HOGENOM" id="CLU_012494_6_4_11"/>
<dbReference type="InterPro" id="IPR002168">
    <property type="entry name" value="Lipase_GDXG_HIS_AS"/>
</dbReference>
<dbReference type="STRING" id="161899.CSING_03565"/>
<dbReference type="GO" id="GO:0016787">
    <property type="term" value="F:hydrolase activity"/>
    <property type="evidence" value="ECO:0007669"/>
    <property type="project" value="UniProtKB-KW"/>
</dbReference>
<dbReference type="EMBL" id="CP010827">
    <property type="protein sequence ID" value="AJI78260.1"/>
    <property type="molecule type" value="Genomic_DNA"/>
</dbReference>
<dbReference type="InterPro" id="IPR050300">
    <property type="entry name" value="GDXG_lipolytic_enzyme"/>
</dbReference>
<dbReference type="PROSITE" id="PS01173">
    <property type="entry name" value="LIPASE_GDXG_HIS"/>
    <property type="match status" value="1"/>
</dbReference>
<accession>A0A0B6F1D2</accession>
<dbReference type="PROSITE" id="PS01174">
    <property type="entry name" value="LIPASE_GDXG_SER"/>
    <property type="match status" value="1"/>
</dbReference>
<dbReference type="Gene3D" id="3.40.50.1820">
    <property type="entry name" value="alpha/beta hydrolase"/>
    <property type="match status" value="1"/>
</dbReference>